<keyword evidence="2" id="KW-1185">Reference proteome</keyword>
<dbReference type="GO" id="GO:0003824">
    <property type="term" value="F:catalytic activity"/>
    <property type="evidence" value="ECO:0007669"/>
    <property type="project" value="InterPro"/>
</dbReference>
<reference evidence="2" key="1">
    <citation type="journal article" date="2017" name="Genome Biol.">
        <title>Comparative genomics reveals high biological diversity and specific adaptations in the industrially and medically important fungal genus Aspergillus.</title>
        <authorList>
            <person name="de Vries R.P."/>
            <person name="Riley R."/>
            <person name="Wiebenga A."/>
            <person name="Aguilar-Osorio G."/>
            <person name="Amillis S."/>
            <person name="Uchima C.A."/>
            <person name="Anderluh G."/>
            <person name="Asadollahi M."/>
            <person name="Askin M."/>
            <person name="Barry K."/>
            <person name="Battaglia E."/>
            <person name="Bayram O."/>
            <person name="Benocci T."/>
            <person name="Braus-Stromeyer S.A."/>
            <person name="Caldana C."/>
            <person name="Canovas D."/>
            <person name="Cerqueira G.C."/>
            <person name="Chen F."/>
            <person name="Chen W."/>
            <person name="Choi C."/>
            <person name="Clum A."/>
            <person name="Dos Santos R.A."/>
            <person name="Damasio A.R."/>
            <person name="Diallinas G."/>
            <person name="Emri T."/>
            <person name="Fekete E."/>
            <person name="Flipphi M."/>
            <person name="Freyberg S."/>
            <person name="Gallo A."/>
            <person name="Gournas C."/>
            <person name="Habgood R."/>
            <person name="Hainaut M."/>
            <person name="Harispe M.L."/>
            <person name="Henrissat B."/>
            <person name="Hilden K.S."/>
            <person name="Hope R."/>
            <person name="Hossain A."/>
            <person name="Karabika E."/>
            <person name="Karaffa L."/>
            <person name="Karanyi Z."/>
            <person name="Krasevec N."/>
            <person name="Kuo A."/>
            <person name="Kusch H."/>
            <person name="LaButti K."/>
            <person name="Lagendijk E.L."/>
            <person name="Lapidus A."/>
            <person name="Levasseur A."/>
            <person name="Lindquist E."/>
            <person name="Lipzen A."/>
            <person name="Logrieco A.F."/>
            <person name="MacCabe A."/>
            <person name="Maekelae M.R."/>
            <person name="Malavazi I."/>
            <person name="Melin P."/>
            <person name="Meyer V."/>
            <person name="Mielnichuk N."/>
            <person name="Miskei M."/>
            <person name="Molnar A.P."/>
            <person name="Mule G."/>
            <person name="Ngan C.Y."/>
            <person name="Orejas M."/>
            <person name="Orosz E."/>
            <person name="Ouedraogo J.P."/>
            <person name="Overkamp K.M."/>
            <person name="Park H.-S."/>
            <person name="Perrone G."/>
            <person name="Piumi F."/>
            <person name="Punt P.J."/>
            <person name="Ram A.F."/>
            <person name="Ramon A."/>
            <person name="Rauscher S."/>
            <person name="Record E."/>
            <person name="Riano-Pachon D.M."/>
            <person name="Robert V."/>
            <person name="Roehrig J."/>
            <person name="Ruller R."/>
            <person name="Salamov A."/>
            <person name="Salih N.S."/>
            <person name="Samson R.A."/>
            <person name="Sandor E."/>
            <person name="Sanguinetti M."/>
            <person name="Schuetze T."/>
            <person name="Sepcic K."/>
            <person name="Shelest E."/>
            <person name="Sherlock G."/>
            <person name="Sophianopoulou V."/>
            <person name="Squina F.M."/>
            <person name="Sun H."/>
            <person name="Susca A."/>
            <person name="Todd R.B."/>
            <person name="Tsang A."/>
            <person name="Unkles S.E."/>
            <person name="van de Wiele N."/>
            <person name="van Rossen-Uffink D."/>
            <person name="Oliveira J.V."/>
            <person name="Vesth T.C."/>
            <person name="Visser J."/>
            <person name="Yu J.-H."/>
            <person name="Zhou M."/>
            <person name="Andersen M.R."/>
            <person name="Archer D.B."/>
            <person name="Baker S.E."/>
            <person name="Benoit I."/>
            <person name="Brakhage A.A."/>
            <person name="Braus G.H."/>
            <person name="Fischer R."/>
            <person name="Frisvad J.C."/>
            <person name="Goldman G.H."/>
            <person name="Houbraken J."/>
            <person name="Oakley B."/>
            <person name="Pocsi I."/>
            <person name="Scazzocchio C."/>
            <person name="Seiboth B."/>
            <person name="vanKuyk P.A."/>
            <person name="Wortman J."/>
            <person name="Dyer P.S."/>
            <person name="Grigoriev I.V."/>
        </authorList>
    </citation>
    <scope>NUCLEOTIDE SEQUENCE [LARGE SCALE GENOMIC DNA]</scope>
    <source>
        <strain evidence="2">DTO 134E9</strain>
    </source>
</reference>
<dbReference type="OrthoDB" id="1577640at2759"/>
<evidence type="ECO:0000313" key="1">
    <source>
        <dbReference type="EMBL" id="OJJ36005.1"/>
    </source>
</evidence>
<dbReference type="GO" id="GO:0009116">
    <property type="term" value="P:nucleoside metabolic process"/>
    <property type="evidence" value="ECO:0007669"/>
    <property type="project" value="InterPro"/>
</dbReference>
<dbReference type="InterPro" id="IPR035994">
    <property type="entry name" value="Nucleoside_phosphorylase_sf"/>
</dbReference>
<dbReference type="STRING" id="1073089.A0A1L9RM31"/>
<dbReference type="VEuPathDB" id="FungiDB:ASPWEDRAFT_183976"/>
<dbReference type="Proteomes" id="UP000184383">
    <property type="component" value="Unassembled WGS sequence"/>
</dbReference>
<proteinExistence type="predicted"/>
<dbReference type="GeneID" id="63747854"/>
<sequence length="138" mass="14919">MSNLTDYTLGWICAITAEYVAAQALLDEKHQGPEHVSPHDNNDYTLGRIDKHNVVIAVQPDGEYGISSAASLVRDMLHSFPNIRISLMNFHINSLGQATRHGHLEVEKTLLDSGAEVDCACQGGMGADVDTTPMMLAG</sequence>
<dbReference type="EMBL" id="KV878212">
    <property type="protein sequence ID" value="OJJ36005.1"/>
    <property type="molecule type" value="Genomic_DNA"/>
</dbReference>
<dbReference type="Gene3D" id="3.40.50.1580">
    <property type="entry name" value="Nucleoside phosphorylase domain"/>
    <property type="match status" value="1"/>
</dbReference>
<dbReference type="PANTHER" id="PTHR46082:SF11">
    <property type="entry name" value="AAA+ ATPASE DOMAIN-CONTAINING PROTEIN-RELATED"/>
    <property type="match status" value="1"/>
</dbReference>
<dbReference type="PANTHER" id="PTHR46082">
    <property type="entry name" value="ATP/GTP-BINDING PROTEIN-RELATED"/>
    <property type="match status" value="1"/>
</dbReference>
<accession>A0A1L9RM31</accession>
<dbReference type="AlphaFoldDB" id="A0A1L9RM31"/>
<name>A0A1L9RM31_ASPWE</name>
<protein>
    <submittedName>
        <fullName evidence="1">Uncharacterized protein</fullName>
    </submittedName>
</protein>
<dbReference type="InterPro" id="IPR053137">
    <property type="entry name" value="NLR-like"/>
</dbReference>
<organism evidence="1 2">
    <name type="scientific">Aspergillus wentii DTO 134E9</name>
    <dbReference type="NCBI Taxonomy" id="1073089"/>
    <lineage>
        <taxon>Eukaryota</taxon>
        <taxon>Fungi</taxon>
        <taxon>Dikarya</taxon>
        <taxon>Ascomycota</taxon>
        <taxon>Pezizomycotina</taxon>
        <taxon>Eurotiomycetes</taxon>
        <taxon>Eurotiomycetidae</taxon>
        <taxon>Eurotiales</taxon>
        <taxon>Aspergillaceae</taxon>
        <taxon>Aspergillus</taxon>
        <taxon>Aspergillus subgen. Cremei</taxon>
    </lineage>
</organism>
<gene>
    <name evidence="1" type="ORF">ASPWEDRAFT_183976</name>
</gene>
<dbReference type="RefSeq" id="XP_040689681.1">
    <property type="nucleotide sequence ID" value="XM_040832006.1"/>
</dbReference>
<evidence type="ECO:0000313" key="2">
    <source>
        <dbReference type="Proteomes" id="UP000184383"/>
    </source>
</evidence>